<gene>
    <name evidence="2" type="ORF">BASA50_003093</name>
</gene>
<accession>A0ABQ8FJK7</accession>
<evidence type="ECO:0000313" key="2">
    <source>
        <dbReference type="EMBL" id="KAH6599397.1"/>
    </source>
</evidence>
<proteinExistence type="predicted"/>
<evidence type="ECO:0000256" key="1">
    <source>
        <dbReference type="SAM" id="MobiDB-lite"/>
    </source>
</evidence>
<organism evidence="2 3">
    <name type="scientific">Batrachochytrium salamandrivorans</name>
    <dbReference type="NCBI Taxonomy" id="1357716"/>
    <lineage>
        <taxon>Eukaryota</taxon>
        <taxon>Fungi</taxon>
        <taxon>Fungi incertae sedis</taxon>
        <taxon>Chytridiomycota</taxon>
        <taxon>Chytridiomycota incertae sedis</taxon>
        <taxon>Chytridiomycetes</taxon>
        <taxon>Rhizophydiales</taxon>
        <taxon>Rhizophydiales incertae sedis</taxon>
        <taxon>Batrachochytrium</taxon>
    </lineage>
</organism>
<comment type="caution">
    <text evidence="2">The sequence shown here is derived from an EMBL/GenBank/DDBJ whole genome shotgun (WGS) entry which is preliminary data.</text>
</comment>
<evidence type="ECO:0000313" key="3">
    <source>
        <dbReference type="Proteomes" id="UP001648503"/>
    </source>
</evidence>
<keyword evidence="3" id="KW-1185">Reference proteome</keyword>
<sequence>MNKGAFIGSSQSAEDEVPVEEKVPHNARDSQTEPKRGRVSSMVWELYTNEKDAHMKIACVCQHCGHQIVHRKKSERTVFAFAEMQSFSESNDVIRPNQSTGLVQQC</sequence>
<feature type="compositionally biased region" description="Basic and acidic residues" evidence="1">
    <location>
        <begin position="19"/>
        <end position="36"/>
    </location>
</feature>
<name>A0ABQ8FJK7_9FUNG</name>
<feature type="region of interest" description="Disordered" evidence="1">
    <location>
        <begin position="1"/>
        <end position="39"/>
    </location>
</feature>
<evidence type="ECO:0008006" key="4">
    <source>
        <dbReference type="Google" id="ProtNLM"/>
    </source>
</evidence>
<dbReference type="Proteomes" id="UP001648503">
    <property type="component" value="Unassembled WGS sequence"/>
</dbReference>
<protein>
    <recommendedName>
        <fullName evidence="4">BED-type domain-containing protein</fullName>
    </recommendedName>
</protein>
<reference evidence="2 3" key="1">
    <citation type="submission" date="2021-02" db="EMBL/GenBank/DDBJ databases">
        <title>Variation within the Batrachochytrium salamandrivorans European outbreak.</title>
        <authorList>
            <person name="Kelly M."/>
            <person name="Pasmans F."/>
            <person name="Shea T.P."/>
            <person name="Munoz J.F."/>
            <person name="Carranza S."/>
            <person name="Cuomo C.A."/>
            <person name="Martel A."/>
        </authorList>
    </citation>
    <scope>NUCLEOTIDE SEQUENCE [LARGE SCALE GENOMIC DNA]</scope>
    <source>
        <strain evidence="2 3">AMFP18/2</strain>
    </source>
</reference>
<dbReference type="EMBL" id="JAFCIX010000066">
    <property type="protein sequence ID" value="KAH6599397.1"/>
    <property type="molecule type" value="Genomic_DNA"/>
</dbReference>